<dbReference type="SUPFAM" id="SSF47095">
    <property type="entry name" value="HMG-box"/>
    <property type="match status" value="1"/>
</dbReference>
<evidence type="ECO:0000313" key="3">
    <source>
        <dbReference type="Proteomes" id="UP000792457"/>
    </source>
</evidence>
<dbReference type="OrthoDB" id="20772at2759"/>
<dbReference type="Gene3D" id="1.10.30.10">
    <property type="entry name" value="High mobility group box domain"/>
    <property type="match status" value="1"/>
</dbReference>
<sequence length="220" mass="25133">MLKSIRERNTAVLPADLPIIWNNRLRKTAGYCYNRRIKSSDGSFVRSSRVELSSKIVDNSARLRDTLVHELCHAATWIISEVTGGHGPTWKRWTYRAMEAFPEIPPISRCHNYDIETKYKYKCSGCNYSIGRHSKSLDVERKVCGICCGKFELFVNKKNDKGKPMPSTPRTPNAFALFVKENYGSAKKSKENLKHKDVMKILSEQFAATKISNAIPEERD</sequence>
<keyword evidence="3" id="KW-1185">Reference proteome</keyword>
<gene>
    <name evidence="2" type="ORF">J437_LFUL011799</name>
</gene>
<dbReference type="EMBL" id="KZ308605">
    <property type="protein sequence ID" value="KAG8232246.1"/>
    <property type="molecule type" value="Genomic_DNA"/>
</dbReference>
<dbReference type="InterPro" id="IPR035240">
    <property type="entry name" value="SprT_Zn_ribbon"/>
</dbReference>
<dbReference type="PANTHER" id="PTHR23099">
    <property type="entry name" value="TRANSCRIPTIONAL REGULATOR"/>
    <property type="match status" value="1"/>
</dbReference>
<protein>
    <recommendedName>
        <fullName evidence="1">SprT-like domain-containing protein</fullName>
    </recommendedName>
</protein>
<feature type="domain" description="SprT-like" evidence="1">
    <location>
        <begin position="3"/>
        <end position="154"/>
    </location>
</feature>
<dbReference type="AlphaFoldDB" id="A0A8K0KBY1"/>
<proteinExistence type="predicted"/>
<dbReference type="GO" id="GO:0006974">
    <property type="term" value="P:DNA damage response"/>
    <property type="evidence" value="ECO:0007669"/>
    <property type="project" value="UniProtKB-ARBA"/>
</dbReference>
<dbReference type="PANTHER" id="PTHR23099:SF0">
    <property type="entry name" value="GERM CELL NUCLEAR ACIDIC PROTEIN"/>
    <property type="match status" value="1"/>
</dbReference>
<accession>A0A8K0KBY1</accession>
<evidence type="ECO:0000313" key="2">
    <source>
        <dbReference type="EMBL" id="KAG8232246.1"/>
    </source>
</evidence>
<reference evidence="2" key="2">
    <citation type="submission" date="2017-10" db="EMBL/GenBank/DDBJ databases">
        <title>Ladona fulva Genome sequencing and assembly.</title>
        <authorList>
            <person name="Murali S."/>
            <person name="Richards S."/>
            <person name="Bandaranaike D."/>
            <person name="Bellair M."/>
            <person name="Blankenburg K."/>
            <person name="Chao H."/>
            <person name="Dinh H."/>
            <person name="Doddapaneni H."/>
            <person name="Dugan-Rocha S."/>
            <person name="Elkadiri S."/>
            <person name="Gnanaolivu R."/>
            <person name="Hernandez B."/>
            <person name="Skinner E."/>
            <person name="Javaid M."/>
            <person name="Lee S."/>
            <person name="Li M."/>
            <person name="Ming W."/>
            <person name="Munidasa M."/>
            <person name="Muniz J."/>
            <person name="Nguyen L."/>
            <person name="Hughes D."/>
            <person name="Osuji N."/>
            <person name="Pu L.-L."/>
            <person name="Puazo M."/>
            <person name="Qu C."/>
            <person name="Quiroz J."/>
            <person name="Raj R."/>
            <person name="Weissenberger G."/>
            <person name="Xin Y."/>
            <person name="Zou X."/>
            <person name="Han Y."/>
            <person name="Worley K."/>
            <person name="Muzny D."/>
            <person name="Gibbs R."/>
        </authorList>
    </citation>
    <scope>NUCLEOTIDE SEQUENCE</scope>
    <source>
        <strain evidence="2">Sampled in the wild</strain>
    </source>
</reference>
<dbReference type="Pfam" id="PF10263">
    <property type="entry name" value="SprT-like"/>
    <property type="match status" value="1"/>
</dbReference>
<dbReference type="CDD" id="cd00084">
    <property type="entry name" value="HMG-box_SF"/>
    <property type="match status" value="1"/>
</dbReference>
<organism evidence="2 3">
    <name type="scientific">Ladona fulva</name>
    <name type="common">Scarce chaser dragonfly</name>
    <name type="synonym">Libellula fulva</name>
    <dbReference type="NCBI Taxonomy" id="123851"/>
    <lineage>
        <taxon>Eukaryota</taxon>
        <taxon>Metazoa</taxon>
        <taxon>Ecdysozoa</taxon>
        <taxon>Arthropoda</taxon>
        <taxon>Hexapoda</taxon>
        <taxon>Insecta</taxon>
        <taxon>Pterygota</taxon>
        <taxon>Palaeoptera</taxon>
        <taxon>Odonata</taxon>
        <taxon>Epiprocta</taxon>
        <taxon>Anisoptera</taxon>
        <taxon>Libelluloidea</taxon>
        <taxon>Libellulidae</taxon>
        <taxon>Ladona</taxon>
    </lineage>
</organism>
<dbReference type="Pfam" id="PF17283">
    <property type="entry name" value="Zn_ribbon_SprT"/>
    <property type="match status" value="1"/>
</dbReference>
<reference evidence="2" key="1">
    <citation type="submission" date="2013-04" db="EMBL/GenBank/DDBJ databases">
        <authorList>
            <person name="Qu J."/>
            <person name="Murali S.C."/>
            <person name="Bandaranaike D."/>
            <person name="Bellair M."/>
            <person name="Blankenburg K."/>
            <person name="Chao H."/>
            <person name="Dinh H."/>
            <person name="Doddapaneni H."/>
            <person name="Downs B."/>
            <person name="Dugan-Rocha S."/>
            <person name="Elkadiri S."/>
            <person name="Gnanaolivu R.D."/>
            <person name="Hernandez B."/>
            <person name="Javaid M."/>
            <person name="Jayaseelan J.C."/>
            <person name="Lee S."/>
            <person name="Li M."/>
            <person name="Ming W."/>
            <person name="Munidasa M."/>
            <person name="Muniz J."/>
            <person name="Nguyen L."/>
            <person name="Ongeri F."/>
            <person name="Osuji N."/>
            <person name="Pu L.-L."/>
            <person name="Puazo M."/>
            <person name="Qu C."/>
            <person name="Quiroz J."/>
            <person name="Raj R."/>
            <person name="Weissenberger G."/>
            <person name="Xin Y."/>
            <person name="Zou X."/>
            <person name="Han Y."/>
            <person name="Richards S."/>
            <person name="Worley K."/>
            <person name="Muzny D."/>
            <person name="Gibbs R."/>
        </authorList>
    </citation>
    <scope>NUCLEOTIDE SEQUENCE</scope>
    <source>
        <strain evidence="2">Sampled in the wild</strain>
    </source>
</reference>
<dbReference type="Proteomes" id="UP000792457">
    <property type="component" value="Unassembled WGS sequence"/>
</dbReference>
<dbReference type="SMART" id="SM00731">
    <property type="entry name" value="SprT"/>
    <property type="match status" value="1"/>
</dbReference>
<comment type="caution">
    <text evidence="2">The sequence shown here is derived from an EMBL/GenBank/DDBJ whole genome shotgun (WGS) entry which is preliminary data.</text>
</comment>
<name>A0A8K0KBY1_LADFU</name>
<dbReference type="InterPro" id="IPR036910">
    <property type="entry name" value="HMG_box_dom_sf"/>
</dbReference>
<dbReference type="InterPro" id="IPR006640">
    <property type="entry name" value="SprT-like_domain"/>
</dbReference>
<dbReference type="GO" id="GO:0005634">
    <property type="term" value="C:nucleus"/>
    <property type="evidence" value="ECO:0007669"/>
    <property type="project" value="UniProtKB-ARBA"/>
</dbReference>
<evidence type="ECO:0000259" key="1">
    <source>
        <dbReference type="SMART" id="SM00731"/>
    </source>
</evidence>